<comment type="caution">
    <text evidence="1">The sequence shown here is derived from an EMBL/GenBank/DDBJ whole genome shotgun (WGS) entry which is preliminary data.</text>
</comment>
<accession>A0ABR7GDR7</accession>
<keyword evidence="2" id="KW-1185">Reference proteome</keyword>
<evidence type="ECO:0000313" key="1">
    <source>
        <dbReference type="EMBL" id="MBC5685582.1"/>
    </source>
</evidence>
<evidence type="ECO:0008006" key="3">
    <source>
        <dbReference type="Google" id="ProtNLM"/>
    </source>
</evidence>
<gene>
    <name evidence="1" type="ORF">H8R94_02950</name>
</gene>
<proteinExistence type="predicted"/>
<dbReference type="Proteomes" id="UP000643810">
    <property type="component" value="Unassembled WGS sequence"/>
</dbReference>
<dbReference type="RefSeq" id="WP_186853836.1">
    <property type="nucleotide sequence ID" value="NZ_JACOPG010000001.1"/>
</dbReference>
<protein>
    <recommendedName>
        <fullName evidence="3">Helix-turn-helix type 11 domain-containing protein</fullName>
    </recommendedName>
</protein>
<organism evidence="1 2">
    <name type="scientific">Roseburia lenta</name>
    <dbReference type="NCBI Taxonomy" id="2763061"/>
    <lineage>
        <taxon>Bacteria</taxon>
        <taxon>Bacillati</taxon>
        <taxon>Bacillota</taxon>
        <taxon>Clostridia</taxon>
        <taxon>Lachnospirales</taxon>
        <taxon>Lachnospiraceae</taxon>
        <taxon>Roseburia</taxon>
    </lineage>
</organism>
<name>A0ABR7GDR7_9FIRM</name>
<reference evidence="1 2" key="1">
    <citation type="submission" date="2020-08" db="EMBL/GenBank/DDBJ databases">
        <title>Genome public.</title>
        <authorList>
            <person name="Liu C."/>
            <person name="Sun Q."/>
        </authorList>
    </citation>
    <scope>NUCLEOTIDE SEQUENCE [LARGE SCALE GENOMIC DNA]</scope>
    <source>
        <strain evidence="1 2">NSJ-9</strain>
    </source>
</reference>
<sequence length="254" mass="29906">MNETGNWIKINRGIRESWIWEDPRYLKWWIDILMMASYKDKKILVGKELIKIERGSFITSQSKLAERWNVDRRTVKRYLDLLQDAQMIVHILHSKKTIVKVLNYNVYQDTGESIRTTSGTDECTVKCTDGCTVECTQHKKGKKGKNIYILAQGAGARVIPPTFADVKDYVTENHLSVDPDEFYRTYAPDWMKGDEPIRDWQGLIRGWHRRALRERDKPVSGSRNRFRNFKERDHDDAYYDDLEQALLRSESRSV</sequence>
<evidence type="ECO:0000313" key="2">
    <source>
        <dbReference type="Proteomes" id="UP000643810"/>
    </source>
</evidence>
<dbReference type="EMBL" id="JACOPG010000001">
    <property type="protein sequence ID" value="MBC5685582.1"/>
    <property type="molecule type" value="Genomic_DNA"/>
</dbReference>